<organism evidence="10 11">
    <name type="scientific">Phocicoccus schoeneichii</name>
    <dbReference type="NCBI Taxonomy" id="1812261"/>
    <lineage>
        <taxon>Bacteria</taxon>
        <taxon>Bacillati</taxon>
        <taxon>Bacillota</taxon>
        <taxon>Bacilli</taxon>
        <taxon>Bacillales</taxon>
        <taxon>Salinicoccaceae</taxon>
        <taxon>Phocicoccus</taxon>
    </lineage>
</organism>
<gene>
    <name evidence="10" type="primary">fieF</name>
    <name evidence="10" type="ORF">JEOSCH030_01543</name>
</gene>
<dbReference type="Gene3D" id="1.20.1510.10">
    <property type="entry name" value="Cation efflux protein transmembrane domain"/>
    <property type="match status" value="1"/>
</dbReference>
<comment type="similarity">
    <text evidence="2">Belongs to the cation diffusion facilitator (CDF) transporter (TC 2.A.4) family.</text>
</comment>
<feature type="domain" description="Cation efflux protein cytoplasmic" evidence="9">
    <location>
        <begin position="216"/>
        <end position="290"/>
    </location>
</feature>
<proteinExistence type="inferred from homology"/>
<dbReference type="RefSeq" id="WP_186088341.1">
    <property type="nucleotide sequence ID" value="NZ_BMDB01000001.1"/>
</dbReference>
<dbReference type="Pfam" id="PF16916">
    <property type="entry name" value="ZT_dimer"/>
    <property type="match status" value="1"/>
</dbReference>
<feature type="transmembrane region" description="Helical" evidence="7">
    <location>
        <begin position="55"/>
        <end position="71"/>
    </location>
</feature>
<evidence type="ECO:0000259" key="8">
    <source>
        <dbReference type="Pfam" id="PF01545"/>
    </source>
</evidence>
<evidence type="ECO:0000313" key="11">
    <source>
        <dbReference type="Proteomes" id="UP000521032"/>
    </source>
</evidence>
<dbReference type="SUPFAM" id="SSF161111">
    <property type="entry name" value="Cation efflux protein transmembrane domain-like"/>
    <property type="match status" value="1"/>
</dbReference>
<feature type="transmembrane region" description="Helical" evidence="7">
    <location>
        <begin position="120"/>
        <end position="141"/>
    </location>
</feature>
<evidence type="ECO:0000256" key="4">
    <source>
        <dbReference type="ARBA" id="ARBA00022692"/>
    </source>
</evidence>
<name>A0A6V7RK27_9BACL</name>
<evidence type="ECO:0000313" key="10">
    <source>
        <dbReference type="EMBL" id="CAD2078505.1"/>
    </source>
</evidence>
<protein>
    <submittedName>
        <fullName evidence="10">Ferrous-iron efflux pump FieF</fullName>
    </submittedName>
</protein>
<dbReference type="SUPFAM" id="SSF160240">
    <property type="entry name" value="Cation efflux protein cytoplasmic domain-like"/>
    <property type="match status" value="1"/>
</dbReference>
<feature type="transmembrane region" description="Helical" evidence="7">
    <location>
        <begin position="83"/>
        <end position="108"/>
    </location>
</feature>
<keyword evidence="3" id="KW-0813">Transport</keyword>
<dbReference type="FunFam" id="1.20.1510.10:FF:000006">
    <property type="entry name" value="Divalent cation efflux transporter"/>
    <property type="match status" value="1"/>
</dbReference>
<keyword evidence="11" id="KW-1185">Reference proteome</keyword>
<comment type="subcellular location">
    <subcellularLocation>
        <location evidence="1">Membrane</location>
        <topology evidence="1">Multi-pass membrane protein</topology>
    </subcellularLocation>
</comment>
<dbReference type="InterPro" id="IPR058533">
    <property type="entry name" value="Cation_efflux_TM"/>
</dbReference>
<evidence type="ECO:0000256" key="5">
    <source>
        <dbReference type="ARBA" id="ARBA00022989"/>
    </source>
</evidence>
<dbReference type="AlphaFoldDB" id="A0A6V7RK27"/>
<dbReference type="PANTHER" id="PTHR43840:SF50">
    <property type="entry name" value="MANGANESE EFFLUX SYSTEM PROTEIN MNES"/>
    <property type="match status" value="1"/>
</dbReference>
<comment type="caution">
    <text evidence="10">The sequence shown here is derived from an EMBL/GenBank/DDBJ whole genome shotgun (WGS) entry which is preliminary data.</text>
</comment>
<dbReference type="NCBIfam" id="TIGR01297">
    <property type="entry name" value="CDF"/>
    <property type="match status" value="1"/>
</dbReference>
<keyword evidence="4 7" id="KW-0812">Transmembrane</keyword>
<dbReference type="InterPro" id="IPR027470">
    <property type="entry name" value="Cation_efflux_CTD"/>
</dbReference>
<dbReference type="Proteomes" id="UP000521032">
    <property type="component" value="Unassembled WGS sequence"/>
</dbReference>
<feature type="transmembrane region" description="Helical" evidence="7">
    <location>
        <begin position="17"/>
        <end position="35"/>
    </location>
</feature>
<reference evidence="10 11" key="1">
    <citation type="submission" date="2020-07" db="EMBL/GenBank/DDBJ databases">
        <authorList>
            <person name="Criscuolo A."/>
        </authorList>
    </citation>
    <scope>NUCLEOTIDE SEQUENCE [LARGE SCALE GENOMIC DNA]</scope>
    <source>
        <strain evidence="11">CIP 111030</strain>
    </source>
</reference>
<evidence type="ECO:0000256" key="6">
    <source>
        <dbReference type="ARBA" id="ARBA00023136"/>
    </source>
</evidence>
<dbReference type="Pfam" id="PF01545">
    <property type="entry name" value="Cation_efflux"/>
    <property type="match status" value="1"/>
</dbReference>
<dbReference type="EMBL" id="CAJEWE010000010">
    <property type="protein sequence ID" value="CAD2078505.1"/>
    <property type="molecule type" value="Genomic_DNA"/>
</dbReference>
<sequence>MPHDETLSLNVKKARSGALLSIITYIFLTAVKIIVGYIDSSHALIADGLNNFTDVIGSLALFIGLTIALVPRDKNHTYGHYRAELIAALIASFIMFAVGIQVIIQAIGKVTSKTYAEPSLLSLYVSIGSMVIMLVVALYNYRLAKSVNSVALKAASFDNFQDGLVSLGATVGIIGVLIGIETLDTIASFVIGIVIIYTSVMIFKETATTLTDGFDSKLLKQMRELVEDVEGVINVVDMKGRSHGFIYFIDVTVTINPHLNVVEGHKITEDIENMMRAEFGDTETIVHLEPSLKKPL</sequence>
<accession>A0A6V7RK27</accession>
<evidence type="ECO:0000256" key="3">
    <source>
        <dbReference type="ARBA" id="ARBA00022448"/>
    </source>
</evidence>
<dbReference type="GO" id="GO:0016020">
    <property type="term" value="C:membrane"/>
    <property type="evidence" value="ECO:0007669"/>
    <property type="project" value="UniProtKB-SubCell"/>
</dbReference>
<dbReference type="InterPro" id="IPR027469">
    <property type="entry name" value="Cation_efflux_TMD_sf"/>
</dbReference>
<evidence type="ECO:0000256" key="1">
    <source>
        <dbReference type="ARBA" id="ARBA00004141"/>
    </source>
</evidence>
<keyword evidence="6 7" id="KW-0472">Membrane</keyword>
<dbReference type="InterPro" id="IPR050291">
    <property type="entry name" value="CDF_Transporter"/>
</dbReference>
<keyword evidence="5 7" id="KW-1133">Transmembrane helix</keyword>
<evidence type="ECO:0000256" key="7">
    <source>
        <dbReference type="SAM" id="Phobius"/>
    </source>
</evidence>
<evidence type="ECO:0000256" key="2">
    <source>
        <dbReference type="ARBA" id="ARBA00008114"/>
    </source>
</evidence>
<dbReference type="GO" id="GO:0008324">
    <property type="term" value="F:monoatomic cation transmembrane transporter activity"/>
    <property type="evidence" value="ECO:0007669"/>
    <property type="project" value="InterPro"/>
</dbReference>
<evidence type="ECO:0000259" key="9">
    <source>
        <dbReference type="Pfam" id="PF16916"/>
    </source>
</evidence>
<dbReference type="Gene3D" id="3.30.70.1350">
    <property type="entry name" value="Cation efflux protein, cytoplasmic domain"/>
    <property type="match status" value="1"/>
</dbReference>
<dbReference type="InterPro" id="IPR036837">
    <property type="entry name" value="Cation_efflux_CTD_sf"/>
</dbReference>
<feature type="transmembrane region" description="Helical" evidence="7">
    <location>
        <begin position="162"/>
        <end position="180"/>
    </location>
</feature>
<dbReference type="PANTHER" id="PTHR43840">
    <property type="entry name" value="MITOCHONDRIAL METAL TRANSPORTER 1-RELATED"/>
    <property type="match status" value="1"/>
</dbReference>
<feature type="transmembrane region" description="Helical" evidence="7">
    <location>
        <begin position="186"/>
        <end position="203"/>
    </location>
</feature>
<dbReference type="InterPro" id="IPR002524">
    <property type="entry name" value="Cation_efflux"/>
</dbReference>
<feature type="domain" description="Cation efflux protein transmembrane" evidence="8">
    <location>
        <begin position="19"/>
        <end position="210"/>
    </location>
</feature>